<keyword evidence="6" id="KW-0547">Nucleotide-binding</keyword>
<evidence type="ECO:0000256" key="9">
    <source>
        <dbReference type="ARBA" id="ARBA00038276"/>
    </source>
</evidence>
<evidence type="ECO:0000256" key="5">
    <source>
        <dbReference type="ARBA" id="ARBA00022723"/>
    </source>
</evidence>
<comment type="cofactor">
    <cofactor evidence="1">
        <name>Mg(2+)</name>
        <dbReference type="ChEBI" id="CHEBI:18420"/>
    </cofactor>
</comment>
<dbReference type="InterPro" id="IPR043519">
    <property type="entry name" value="NT_sf"/>
</dbReference>
<keyword evidence="3" id="KW-0808">Transferase</keyword>
<comment type="similarity">
    <text evidence="9">Belongs to the MntA antitoxin family.</text>
</comment>
<evidence type="ECO:0000256" key="2">
    <source>
        <dbReference type="ARBA" id="ARBA00022649"/>
    </source>
</evidence>
<protein>
    <recommendedName>
        <fullName evidence="10">Polymerase nucleotidyl transferase domain-containing protein</fullName>
    </recommendedName>
</protein>
<dbReference type="InterPro" id="IPR052038">
    <property type="entry name" value="Type-VII_TA_antitoxin"/>
</dbReference>
<dbReference type="Proteomes" id="UP001155057">
    <property type="component" value="Unassembled WGS sequence"/>
</dbReference>
<accession>A0A9X2TFW1</accession>
<evidence type="ECO:0000313" key="12">
    <source>
        <dbReference type="Proteomes" id="UP001155057"/>
    </source>
</evidence>
<dbReference type="EMBL" id="JANUAE010000009">
    <property type="protein sequence ID" value="MCS3710937.1"/>
    <property type="molecule type" value="Genomic_DNA"/>
</dbReference>
<dbReference type="Gene3D" id="3.30.460.10">
    <property type="entry name" value="Beta Polymerase, domain 2"/>
    <property type="match status" value="1"/>
</dbReference>
<evidence type="ECO:0000256" key="8">
    <source>
        <dbReference type="ARBA" id="ARBA00022842"/>
    </source>
</evidence>
<dbReference type="PANTHER" id="PTHR33571:SF12">
    <property type="entry name" value="BSL3053 PROTEIN"/>
    <property type="match status" value="1"/>
</dbReference>
<gene>
    <name evidence="11" type="ORF">GGP61_002563</name>
</gene>
<dbReference type="GO" id="GO:0016779">
    <property type="term" value="F:nucleotidyltransferase activity"/>
    <property type="evidence" value="ECO:0007669"/>
    <property type="project" value="UniProtKB-KW"/>
</dbReference>
<dbReference type="SUPFAM" id="SSF81301">
    <property type="entry name" value="Nucleotidyltransferase"/>
    <property type="match status" value="1"/>
</dbReference>
<sequence length="95" mass="10709">MTKVAHEHRTEILQLAREHGAYDVRLFGSVARGEDRPDSDLDLLVRMEDGRSLLDHVALKQDLEDLLGRDVDVVTEASLHPGLRDQVLREAVSLQ</sequence>
<feature type="domain" description="Polymerase nucleotidyl transferase" evidence="10">
    <location>
        <begin position="17"/>
        <end position="92"/>
    </location>
</feature>
<evidence type="ECO:0000256" key="3">
    <source>
        <dbReference type="ARBA" id="ARBA00022679"/>
    </source>
</evidence>
<organism evidence="11 12">
    <name type="scientific">Salinibacter ruber</name>
    <dbReference type="NCBI Taxonomy" id="146919"/>
    <lineage>
        <taxon>Bacteria</taxon>
        <taxon>Pseudomonadati</taxon>
        <taxon>Rhodothermota</taxon>
        <taxon>Rhodothermia</taxon>
        <taxon>Rhodothermales</taxon>
        <taxon>Salinibacteraceae</taxon>
        <taxon>Salinibacter</taxon>
    </lineage>
</organism>
<dbReference type="GO" id="GO:0046872">
    <property type="term" value="F:metal ion binding"/>
    <property type="evidence" value="ECO:0007669"/>
    <property type="project" value="UniProtKB-KW"/>
</dbReference>
<reference evidence="11" key="1">
    <citation type="submission" date="2022-08" db="EMBL/GenBank/DDBJ databases">
        <title>Genomic Encyclopedia of Type Strains, Phase V (KMG-V): Genome sequencing to study the core and pangenomes of soil and plant-associated prokaryotes.</title>
        <authorList>
            <person name="Whitman W."/>
        </authorList>
    </citation>
    <scope>NUCLEOTIDE SEQUENCE</scope>
    <source>
        <strain evidence="11">SP3049</strain>
    </source>
</reference>
<evidence type="ECO:0000256" key="1">
    <source>
        <dbReference type="ARBA" id="ARBA00001946"/>
    </source>
</evidence>
<evidence type="ECO:0000313" key="11">
    <source>
        <dbReference type="EMBL" id="MCS3710937.1"/>
    </source>
</evidence>
<evidence type="ECO:0000256" key="4">
    <source>
        <dbReference type="ARBA" id="ARBA00022695"/>
    </source>
</evidence>
<evidence type="ECO:0000256" key="7">
    <source>
        <dbReference type="ARBA" id="ARBA00022840"/>
    </source>
</evidence>
<evidence type="ECO:0000259" key="10">
    <source>
        <dbReference type="Pfam" id="PF01909"/>
    </source>
</evidence>
<keyword evidence="4" id="KW-0548">Nucleotidyltransferase</keyword>
<keyword evidence="2" id="KW-1277">Toxin-antitoxin system</keyword>
<comment type="caution">
    <text evidence="11">The sequence shown here is derived from an EMBL/GenBank/DDBJ whole genome shotgun (WGS) entry which is preliminary data.</text>
</comment>
<dbReference type="GO" id="GO:0005524">
    <property type="term" value="F:ATP binding"/>
    <property type="evidence" value="ECO:0007669"/>
    <property type="project" value="UniProtKB-KW"/>
</dbReference>
<keyword evidence="5" id="KW-0479">Metal-binding</keyword>
<dbReference type="InterPro" id="IPR002934">
    <property type="entry name" value="Polymerase_NTP_transf_dom"/>
</dbReference>
<dbReference type="Pfam" id="PF01909">
    <property type="entry name" value="NTP_transf_2"/>
    <property type="match status" value="1"/>
</dbReference>
<proteinExistence type="inferred from homology"/>
<dbReference type="CDD" id="cd05403">
    <property type="entry name" value="NT_KNTase_like"/>
    <property type="match status" value="1"/>
</dbReference>
<name>A0A9X2TFW1_9BACT</name>
<dbReference type="RefSeq" id="WP_118838278.1">
    <property type="nucleotide sequence ID" value="NZ_CALTRY010000002.1"/>
</dbReference>
<dbReference type="PANTHER" id="PTHR33571">
    <property type="entry name" value="SSL8005 PROTEIN"/>
    <property type="match status" value="1"/>
</dbReference>
<dbReference type="AlphaFoldDB" id="A0A9X2TFW1"/>
<keyword evidence="7" id="KW-0067">ATP-binding</keyword>
<keyword evidence="8" id="KW-0460">Magnesium</keyword>
<evidence type="ECO:0000256" key="6">
    <source>
        <dbReference type="ARBA" id="ARBA00022741"/>
    </source>
</evidence>